<comment type="similarity">
    <text evidence="5">Belongs to the metallo-dependent hydrolases superfamily. MTA/SAH deaminase family.</text>
</comment>
<dbReference type="InterPro" id="IPR011059">
    <property type="entry name" value="Metal-dep_hydrolase_composite"/>
</dbReference>
<dbReference type="SUPFAM" id="SSF51556">
    <property type="entry name" value="Metallo-dependent hydrolases"/>
    <property type="match status" value="1"/>
</dbReference>
<keyword evidence="4 5" id="KW-0862">Zinc</keyword>
<accession>A0ABS0AJE0</accession>
<evidence type="ECO:0000256" key="4">
    <source>
        <dbReference type="ARBA" id="ARBA00022833"/>
    </source>
</evidence>
<dbReference type="Pfam" id="PF01979">
    <property type="entry name" value="Amidohydro_1"/>
    <property type="match status" value="1"/>
</dbReference>
<feature type="binding site" evidence="5">
    <location>
        <position position="236"/>
    </location>
    <ligand>
        <name>substrate</name>
    </ligand>
</feature>
<feature type="domain" description="Amidohydrolase-related" evidence="6">
    <location>
        <begin position="76"/>
        <end position="423"/>
    </location>
</feature>
<feature type="binding site" evidence="5">
    <location>
        <position position="233"/>
    </location>
    <ligand>
        <name>Zn(2+)</name>
        <dbReference type="ChEBI" id="CHEBI:29105"/>
    </ligand>
</feature>
<dbReference type="InterPro" id="IPR032466">
    <property type="entry name" value="Metal_Hydrolase"/>
</dbReference>
<feature type="binding site" evidence="5">
    <location>
        <position position="113"/>
    </location>
    <ligand>
        <name>substrate</name>
    </ligand>
</feature>
<feature type="binding site" evidence="5">
    <location>
        <position position="84"/>
    </location>
    <ligand>
        <name>Zn(2+)</name>
        <dbReference type="ChEBI" id="CHEBI:29105"/>
    </ligand>
</feature>
<evidence type="ECO:0000256" key="3">
    <source>
        <dbReference type="ARBA" id="ARBA00022801"/>
    </source>
</evidence>
<evidence type="ECO:0000256" key="2">
    <source>
        <dbReference type="ARBA" id="ARBA00022723"/>
    </source>
</evidence>
<feature type="binding site" evidence="5">
    <location>
        <position position="206"/>
    </location>
    <ligand>
        <name>substrate</name>
    </ligand>
</feature>
<gene>
    <name evidence="5" type="primary">mtaD</name>
    <name evidence="7" type="ORF">ISO4_02860</name>
</gene>
<comment type="caution">
    <text evidence="5">Lacks conserved residue(s) required for the propagation of feature annotation.</text>
</comment>
<feature type="binding site" evidence="5">
    <location>
        <position position="321"/>
    </location>
    <ligand>
        <name>substrate</name>
    </ligand>
</feature>
<dbReference type="PANTHER" id="PTHR43794">
    <property type="entry name" value="AMINOHYDROLASE SSNA-RELATED"/>
    <property type="match status" value="1"/>
</dbReference>
<comment type="caution">
    <text evidence="7">The sequence shown here is derived from an EMBL/GenBank/DDBJ whole genome shotgun (WGS) entry which is preliminary data.</text>
</comment>
<evidence type="ECO:0000259" key="6">
    <source>
        <dbReference type="Pfam" id="PF01979"/>
    </source>
</evidence>
<dbReference type="EC" id="3.5.4.28" evidence="5"/>
<keyword evidence="8" id="KW-1185">Reference proteome</keyword>
<keyword evidence="3 5" id="KW-0378">Hydrolase</keyword>
<dbReference type="InterPro" id="IPR006680">
    <property type="entry name" value="Amidohydro-rel"/>
</dbReference>
<dbReference type="PANTHER" id="PTHR43794:SF11">
    <property type="entry name" value="AMIDOHYDROLASE-RELATED DOMAIN-CONTAINING PROTEIN"/>
    <property type="match status" value="1"/>
</dbReference>
<protein>
    <recommendedName>
        <fullName evidence="5">5-methylthioadenosine/S-adenosylhomocysteine deaminase</fullName>
        <shortName evidence="5">MTA/SAH deaminase</shortName>
        <ecNumber evidence="5">3.5.4.28</ecNumber>
        <ecNumber evidence="5">3.5.4.31</ecNumber>
    </recommendedName>
</protein>
<dbReference type="EC" id="3.5.4.31" evidence="5"/>
<dbReference type="Gene3D" id="3.20.20.140">
    <property type="entry name" value="Metal-dependent hydrolases"/>
    <property type="match status" value="1"/>
</dbReference>
<comment type="similarity">
    <text evidence="1">Belongs to the metallo-dependent hydrolases superfamily. ATZ/TRZ family.</text>
</comment>
<dbReference type="HAMAP" id="MF_01281">
    <property type="entry name" value="MTA_SAH_deamin"/>
    <property type="match status" value="1"/>
</dbReference>
<comment type="function">
    <text evidence="5">Catalyzes the deamination of 5-methylthioadenosine and S-adenosyl-L-homocysteine into 5-methylthioinosine and S-inosyl-L-homocysteine, respectively. Is also able to deaminate adenosine.</text>
</comment>
<organism evidence="7 8">
    <name type="scientific">Alloalcanivorax venustensis ISO4</name>
    <dbReference type="NCBI Taxonomy" id="1177184"/>
    <lineage>
        <taxon>Bacteria</taxon>
        <taxon>Pseudomonadati</taxon>
        <taxon>Pseudomonadota</taxon>
        <taxon>Gammaproteobacteria</taxon>
        <taxon>Oceanospirillales</taxon>
        <taxon>Alcanivoracaceae</taxon>
        <taxon>Alloalcanivorax</taxon>
    </lineage>
</organism>
<proteinExistence type="inferred from homology"/>
<name>A0ABS0AJE0_9GAMM</name>
<comment type="catalytic activity">
    <reaction evidence="5">
        <text>S-methyl-5'-thioadenosine + H2O + H(+) = S-methyl-5'-thioinosine + NH4(+)</text>
        <dbReference type="Rhea" id="RHEA:25025"/>
        <dbReference type="ChEBI" id="CHEBI:15377"/>
        <dbReference type="ChEBI" id="CHEBI:15378"/>
        <dbReference type="ChEBI" id="CHEBI:17509"/>
        <dbReference type="ChEBI" id="CHEBI:28938"/>
        <dbReference type="ChEBI" id="CHEBI:48595"/>
        <dbReference type="EC" id="3.5.4.31"/>
    </reaction>
</comment>
<dbReference type="CDD" id="cd01298">
    <property type="entry name" value="ATZ_TRZ_like"/>
    <property type="match status" value="1"/>
</dbReference>
<reference evidence="7 8" key="1">
    <citation type="submission" date="2012-09" db="EMBL/GenBank/DDBJ databases">
        <title>Genome Sequence of alkane-degrading Bacterium Alcanivorax venustensis ISO4.</title>
        <authorList>
            <person name="Lai Q."/>
            <person name="Shao Z."/>
        </authorList>
    </citation>
    <scope>NUCLEOTIDE SEQUENCE [LARGE SCALE GENOMIC DNA]</scope>
    <source>
        <strain evidence="7 8">ISO4</strain>
    </source>
</reference>
<dbReference type="NCBIfam" id="NF006549">
    <property type="entry name" value="PRK09045.1"/>
    <property type="match status" value="1"/>
</dbReference>
<evidence type="ECO:0000313" key="8">
    <source>
        <dbReference type="Proteomes" id="UP000644441"/>
    </source>
</evidence>
<keyword evidence="2 5" id="KW-0479">Metal-binding</keyword>
<evidence type="ECO:0000313" key="7">
    <source>
        <dbReference type="EMBL" id="MBF5054258.1"/>
    </source>
</evidence>
<comment type="catalytic activity">
    <reaction evidence="5">
        <text>S-adenosyl-L-homocysteine + H2O + H(+) = S-inosyl-L-homocysteine + NH4(+)</text>
        <dbReference type="Rhea" id="RHEA:20716"/>
        <dbReference type="ChEBI" id="CHEBI:15377"/>
        <dbReference type="ChEBI" id="CHEBI:15378"/>
        <dbReference type="ChEBI" id="CHEBI:28938"/>
        <dbReference type="ChEBI" id="CHEBI:57856"/>
        <dbReference type="ChEBI" id="CHEBI:57985"/>
        <dbReference type="EC" id="3.5.4.28"/>
    </reaction>
</comment>
<dbReference type="InterPro" id="IPR023512">
    <property type="entry name" value="Deaminase_MtaD/DadD"/>
</dbReference>
<feature type="binding site" evidence="5">
    <location>
        <position position="321"/>
    </location>
    <ligand>
        <name>Zn(2+)</name>
        <dbReference type="ChEBI" id="CHEBI:29105"/>
    </ligand>
</feature>
<comment type="cofactor">
    <cofactor evidence="5">
        <name>Zn(2+)</name>
        <dbReference type="ChEBI" id="CHEBI:29105"/>
    </cofactor>
    <text evidence="5">Binds 1 zinc ion per subunit.</text>
</comment>
<evidence type="ECO:0000256" key="1">
    <source>
        <dbReference type="ARBA" id="ARBA00006745"/>
    </source>
</evidence>
<dbReference type="InterPro" id="IPR050287">
    <property type="entry name" value="MTA/SAH_deaminase"/>
</dbReference>
<evidence type="ECO:0000256" key="5">
    <source>
        <dbReference type="HAMAP-Rule" id="MF_01281"/>
    </source>
</evidence>
<dbReference type="EMBL" id="ARXR01000035">
    <property type="protein sequence ID" value="MBF5054258.1"/>
    <property type="molecule type" value="Genomic_DNA"/>
</dbReference>
<feature type="binding site" evidence="5">
    <location>
        <position position="86"/>
    </location>
    <ligand>
        <name>Zn(2+)</name>
        <dbReference type="ChEBI" id="CHEBI:29105"/>
    </ligand>
</feature>
<dbReference type="Gene3D" id="2.30.40.10">
    <property type="entry name" value="Urease, subunit C, domain 1"/>
    <property type="match status" value="1"/>
</dbReference>
<dbReference type="Proteomes" id="UP000644441">
    <property type="component" value="Unassembled WGS sequence"/>
</dbReference>
<dbReference type="SUPFAM" id="SSF51338">
    <property type="entry name" value="Composite domain of metallo-dependent hydrolases"/>
    <property type="match status" value="1"/>
</dbReference>
<sequence length="462" mass="50018">MQDKPSAMQNQPSPDHQHADLIIKAGWIAPVAPETGALADHALVVRGDTIVDLLPTPLADQKWRADEVVELGNHLLIPGLVNAHTHAAMNLFRGLADDLPLMTWLEQHIWPAEGQWMSEAFVRDGTRLAAAEMIRSGTTCFADMYFFPETTARVAMEAGLRAVLFSPILDFPTPMGAGPDDYLRLATEAADNWRHEPRVTIGFGPHAPYTVSDGPLEKVLTLAEELDAPVMMHVHETAGEIHQAVETSGERPLTRLKQLGLLNPRLLAVHMTQLLDEEIQWLAETGSQVVHCPESNLKLASGFCPVQKLLDAGINVALGTDGSASNNDLDMVGETRTAALLAKGVSLRADAVPAATALRMATLNGARALGLESRTGSLEIGKQADMIAVDLGALETQPVYDPVAQLVYAATRDQVTHSWVAGRCLMADRRLTTLNAALIAKNAAEWQRNIAPNNDRANNESR</sequence>
<dbReference type="RefSeq" id="WP_228548163.1">
    <property type="nucleotide sequence ID" value="NZ_ARXR01000035.1"/>
</dbReference>